<evidence type="ECO:0000313" key="2">
    <source>
        <dbReference type="Proteomes" id="UP000017819"/>
    </source>
</evidence>
<dbReference type="AlphaFoldDB" id="V4R022"/>
<evidence type="ECO:0000313" key="1">
    <source>
        <dbReference type="EMBL" id="ESR25357.1"/>
    </source>
</evidence>
<dbReference type="Proteomes" id="UP000017819">
    <property type="component" value="Unassembled WGS sequence"/>
</dbReference>
<organism evidence="1 2">
    <name type="scientific">Lutibaculum baratangense AMV1</name>
    <dbReference type="NCBI Taxonomy" id="631454"/>
    <lineage>
        <taxon>Bacteria</taxon>
        <taxon>Pseudomonadati</taxon>
        <taxon>Pseudomonadota</taxon>
        <taxon>Alphaproteobacteria</taxon>
        <taxon>Hyphomicrobiales</taxon>
        <taxon>Tepidamorphaceae</taxon>
        <taxon>Lutibaculum</taxon>
    </lineage>
</organism>
<accession>V4R022</accession>
<dbReference type="EMBL" id="AWXZ01000023">
    <property type="protein sequence ID" value="ESR25357.1"/>
    <property type="molecule type" value="Genomic_DNA"/>
</dbReference>
<dbReference type="OrthoDB" id="9983019at2"/>
<sequence length="65" mass="7213">MKDTAQQEALFDQTLAALGIEPTAHDRQRLWTSYLKQQELAAAWTGRLDPAAEPALEFRATGESP</sequence>
<dbReference type="RefSeq" id="WP_023432015.1">
    <property type="nucleotide sequence ID" value="NZ_AWXZ01000023.1"/>
</dbReference>
<name>V4R022_9HYPH</name>
<reference evidence="1 2" key="1">
    <citation type="journal article" date="2014" name="Genome Announc.">
        <title>Draft Genome Sequence of Lutibaculum baratangense Strain AMV1T, Isolated from a Mud Volcano in Andamans, India.</title>
        <authorList>
            <person name="Singh A."/>
            <person name="Sreenivas A."/>
            <person name="Sathyanarayana Reddy G."/>
            <person name="Pinnaka A.K."/>
            <person name="Shivaji S."/>
        </authorList>
    </citation>
    <scope>NUCLEOTIDE SEQUENCE [LARGE SCALE GENOMIC DNA]</scope>
    <source>
        <strain evidence="1 2">AMV1</strain>
    </source>
</reference>
<dbReference type="STRING" id="631454.N177_1874"/>
<gene>
    <name evidence="1" type="ORF">N177_1874</name>
</gene>
<keyword evidence="2" id="KW-1185">Reference proteome</keyword>
<comment type="caution">
    <text evidence="1">The sequence shown here is derived from an EMBL/GenBank/DDBJ whole genome shotgun (WGS) entry which is preliminary data.</text>
</comment>
<protein>
    <submittedName>
        <fullName evidence="1">Uncharacterized protein</fullName>
    </submittedName>
</protein>
<proteinExistence type="predicted"/>